<comment type="caution">
    <text evidence="2">The sequence shown here is derived from an EMBL/GenBank/DDBJ whole genome shotgun (WGS) entry which is preliminary data.</text>
</comment>
<evidence type="ECO:0000313" key="3">
    <source>
        <dbReference type="Proteomes" id="UP001174909"/>
    </source>
</evidence>
<proteinExistence type="predicted"/>
<sequence length="126" mass="14776">MTLPSICLKVSNRDPMSKPIFKTFWTGFSNRRRWSIVSRVFVQHCTMSCRLARLPRVMIIFLKRYGYTLTCLETPKRIDFIRIPNSLLLVIFALILLLHLASMKVLGQDYNTRLVPVVMTRNLHVH</sequence>
<evidence type="ECO:0000313" key="2">
    <source>
        <dbReference type="EMBL" id="CAI8015063.1"/>
    </source>
</evidence>
<dbReference type="EMBL" id="CASHTH010001416">
    <property type="protein sequence ID" value="CAI8015063.1"/>
    <property type="molecule type" value="Genomic_DNA"/>
</dbReference>
<dbReference type="AlphaFoldDB" id="A0AA35RQI8"/>
<protein>
    <recommendedName>
        <fullName evidence="4">Transmembrane protein</fullName>
    </recommendedName>
</protein>
<evidence type="ECO:0000256" key="1">
    <source>
        <dbReference type="SAM" id="Phobius"/>
    </source>
</evidence>
<evidence type="ECO:0008006" key="4">
    <source>
        <dbReference type="Google" id="ProtNLM"/>
    </source>
</evidence>
<reference evidence="2" key="1">
    <citation type="submission" date="2023-03" db="EMBL/GenBank/DDBJ databases">
        <authorList>
            <person name="Steffen K."/>
            <person name="Cardenas P."/>
        </authorList>
    </citation>
    <scope>NUCLEOTIDE SEQUENCE</scope>
</reference>
<keyword evidence="1" id="KW-0472">Membrane</keyword>
<accession>A0AA35RQI8</accession>
<feature type="transmembrane region" description="Helical" evidence="1">
    <location>
        <begin position="86"/>
        <end position="106"/>
    </location>
</feature>
<organism evidence="2 3">
    <name type="scientific">Geodia barretti</name>
    <name type="common">Barrett's horny sponge</name>
    <dbReference type="NCBI Taxonomy" id="519541"/>
    <lineage>
        <taxon>Eukaryota</taxon>
        <taxon>Metazoa</taxon>
        <taxon>Porifera</taxon>
        <taxon>Demospongiae</taxon>
        <taxon>Heteroscleromorpha</taxon>
        <taxon>Tetractinellida</taxon>
        <taxon>Astrophorina</taxon>
        <taxon>Geodiidae</taxon>
        <taxon>Geodia</taxon>
    </lineage>
</organism>
<gene>
    <name evidence="2" type="ORF">GBAR_LOCUS9374</name>
</gene>
<keyword evidence="3" id="KW-1185">Reference proteome</keyword>
<keyword evidence="1" id="KW-1133">Transmembrane helix</keyword>
<keyword evidence="1" id="KW-0812">Transmembrane</keyword>
<dbReference type="Proteomes" id="UP001174909">
    <property type="component" value="Unassembled WGS sequence"/>
</dbReference>
<name>A0AA35RQI8_GEOBA</name>